<dbReference type="InterPro" id="IPR036005">
    <property type="entry name" value="Creatinase/aminopeptidase-like"/>
</dbReference>
<protein>
    <submittedName>
        <fullName evidence="3">Putative Xaa-Pro dipeptidase</fullName>
        <ecNumber evidence="3">3.4.13.9</ecNumber>
    </submittedName>
</protein>
<organism evidence="3">
    <name type="scientific">uncultured spirochete</name>
    <dbReference type="NCBI Taxonomy" id="156406"/>
    <lineage>
        <taxon>Bacteria</taxon>
        <taxon>Pseudomonadati</taxon>
        <taxon>Spirochaetota</taxon>
        <taxon>Spirochaetia</taxon>
        <taxon>Spirochaetales</taxon>
        <taxon>environmental samples</taxon>
    </lineage>
</organism>
<dbReference type="InterPro" id="IPR000587">
    <property type="entry name" value="Creatinase_N"/>
</dbReference>
<keyword evidence="3" id="KW-0378">Hydrolase</keyword>
<evidence type="ECO:0000259" key="2">
    <source>
        <dbReference type="Pfam" id="PF01321"/>
    </source>
</evidence>
<name>A0A3P3XPK9_9SPIR</name>
<dbReference type="InterPro" id="IPR000994">
    <property type="entry name" value="Pept_M24"/>
</dbReference>
<dbReference type="PANTHER" id="PTHR46112">
    <property type="entry name" value="AMINOPEPTIDASE"/>
    <property type="match status" value="1"/>
</dbReference>
<feature type="domain" description="Creatinase N-terminal" evidence="2">
    <location>
        <begin position="7"/>
        <end position="154"/>
    </location>
</feature>
<evidence type="ECO:0000259" key="1">
    <source>
        <dbReference type="Pfam" id="PF00557"/>
    </source>
</evidence>
<dbReference type="EC" id="3.4.13.9" evidence="3"/>
<feature type="domain" description="Peptidase M24" evidence="1">
    <location>
        <begin position="162"/>
        <end position="363"/>
    </location>
</feature>
<gene>
    <name evidence="3" type="ORF">SPIRO4BDMA_40789</name>
</gene>
<dbReference type="Gene3D" id="3.40.350.10">
    <property type="entry name" value="Creatinase/prolidase N-terminal domain"/>
    <property type="match status" value="1"/>
</dbReference>
<evidence type="ECO:0000313" key="3">
    <source>
        <dbReference type="EMBL" id="SLM18217.1"/>
    </source>
</evidence>
<dbReference type="GO" id="GO:0102009">
    <property type="term" value="F:proline dipeptidase activity"/>
    <property type="evidence" value="ECO:0007669"/>
    <property type="project" value="UniProtKB-EC"/>
</dbReference>
<sequence length="381" mass="42511">MLLNRPRLTSLMKKAGIPALISAKPENAIYLTSYHPMGSRTIRDRLTYVLYFADEHKAPLALCPSIDIRQMRELSWFPGDRIMPFVEFKTGKDQGLVTDKFGFLAEQIRNAEYDTDEIGIETSFLPETILNGFREALPNAKFVNSDPIIKRARAAKTPEEIERLRKACKATQEGCKKLIEHASRLSYEDDAAAAARAESMMRGAETIGFCAVGSSLRSANVHNNPRHEPITEGSVFRFDYGAIYEGYWGDLARTFVVGKPNREQQKYHDAVRAAQEAGLRAVKAGVTADYVYREALRAGQAYDPELRREHVGHGLGLEVHEEPLLRLGNEQVIEAGMVMCVEVGKYISDLGGFQIEDTVLVTESGIEIMDSLPKDISIAIQ</sequence>
<dbReference type="Gene3D" id="3.90.230.10">
    <property type="entry name" value="Creatinase/methionine aminopeptidase superfamily"/>
    <property type="match status" value="1"/>
</dbReference>
<accession>A0A3P3XPK9</accession>
<dbReference type="InterPro" id="IPR029149">
    <property type="entry name" value="Creatin/AminoP/Spt16_N"/>
</dbReference>
<dbReference type="InterPro" id="IPR050659">
    <property type="entry name" value="Peptidase_M24B"/>
</dbReference>
<reference evidence="3" key="1">
    <citation type="submission" date="2017-02" db="EMBL/GenBank/DDBJ databases">
        <authorList>
            <person name="Regsiter A."/>
            <person name="William W."/>
        </authorList>
    </citation>
    <scope>NUCLEOTIDE SEQUENCE</scope>
    <source>
        <strain evidence="3">BdmA 4</strain>
    </source>
</reference>
<dbReference type="PANTHER" id="PTHR46112:SF2">
    <property type="entry name" value="XAA-PRO AMINOPEPTIDASE P-RELATED"/>
    <property type="match status" value="1"/>
</dbReference>
<dbReference type="Pfam" id="PF01321">
    <property type="entry name" value="Creatinase_N"/>
    <property type="match status" value="1"/>
</dbReference>
<dbReference type="SUPFAM" id="SSF55920">
    <property type="entry name" value="Creatinase/aminopeptidase"/>
    <property type="match status" value="1"/>
</dbReference>
<keyword evidence="3" id="KW-0224">Dipeptidase</keyword>
<dbReference type="AlphaFoldDB" id="A0A3P3XPK9"/>
<proteinExistence type="predicted"/>
<dbReference type="CDD" id="cd01066">
    <property type="entry name" value="APP_MetAP"/>
    <property type="match status" value="1"/>
</dbReference>
<dbReference type="Pfam" id="PF00557">
    <property type="entry name" value="Peptidase_M24"/>
    <property type="match status" value="1"/>
</dbReference>
<dbReference type="EMBL" id="FWDO01000004">
    <property type="protein sequence ID" value="SLM18217.1"/>
    <property type="molecule type" value="Genomic_DNA"/>
</dbReference>
<keyword evidence="3" id="KW-0645">Protease</keyword>
<dbReference type="SUPFAM" id="SSF53092">
    <property type="entry name" value="Creatinase/prolidase N-terminal domain"/>
    <property type="match status" value="1"/>
</dbReference>